<dbReference type="InterPro" id="IPR029063">
    <property type="entry name" value="SAM-dependent_MTases_sf"/>
</dbReference>
<dbReference type="GO" id="GO:0070475">
    <property type="term" value="P:rRNA base methylation"/>
    <property type="evidence" value="ECO:0007669"/>
    <property type="project" value="TreeGrafter"/>
</dbReference>
<dbReference type="RefSeq" id="WP_188599337.1">
    <property type="nucleotide sequence ID" value="NZ_BMJW01000003.1"/>
</dbReference>
<reference evidence="7" key="2">
    <citation type="submission" date="2020-09" db="EMBL/GenBank/DDBJ databases">
        <authorList>
            <person name="Sun Q."/>
            <person name="Zhou Y."/>
        </authorList>
    </citation>
    <scope>NUCLEOTIDE SEQUENCE</scope>
    <source>
        <strain evidence="7">CGMCC 1.15763</strain>
    </source>
</reference>
<keyword evidence="8" id="KW-1185">Reference proteome</keyword>
<keyword evidence="5 6" id="KW-0949">S-adenosyl-L-methionine</keyword>
<comment type="function">
    <text evidence="6">Specifically methylates the adenine in position 1618 of 23S rRNA.</text>
</comment>
<dbReference type="Gene3D" id="3.40.50.150">
    <property type="entry name" value="Vaccinia Virus protein VP39"/>
    <property type="match status" value="1"/>
</dbReference>
<dbReference type="NCBIfam" id="NF008725">
    <property type="entry name" value="PRK11727.1"/>
    <property type="match status" value="1"/>
</dbReference>
<comment type="caution">
    <text evidence="7">The sequence shown here is derived from an EMBL/GenBank/DDBJ whole genome shotgun (WGS) entry which is preliminary data.</text>
</comment>
<evidence type="ECO:0000313" key="8">
    <source>
        <dbReference type="Proteomes" id="UP000633278"/>
    </source>
</evidence>
<dbReference type="EC" id="2.1.1.181" evidence="6"/>
<evidence type="ECO:0000256" key="6">
    <source>
        <dbReference type="HAMAP-Rule" id="MF_01848"/>
    </source>
</evidence>
<dbReference type="GO" id="GO:0005737">
    <property type="term" value="C:cytoplasm"/>
    <property type="evidence" value="ECO:0007669"/>
    <property type="project" value="UniProtKB-SubCell"/>
</dbReference>
<evidence type="ECO:0000256" key="3">
    <source>
        <dbReference type="ARBA" id="ARBA00022603"/>
    </source>
</evidence>
<evidence type="ECO:0000256" key="5">
    <source>
        <dbReference type="ARBA" id="ARBA00022691"/>
    </source>
</evidence>
<proteinExistence type="inferred from homology"/>
<keyword evidence="3 6" id="KW-0489">Methyltransferase</keyword>
<sequence>MTANTKNFHPKNIHNTGYDFKVLVKANPGLEPYIFTNTYDNLTVDFSDPKAVKEVNRALLFAHYGLKRWEFPDENLCPPIPGRVDYIHHLNDLITDSKISEPISVLDIGTGATCIYPLLGSAIYNWNFVGTDIELDSLDAAQDIIDDNDLDAQIQLRQQFDESHVLKGIIEPEDAFSISMCNPPFFKSEEEARGANRRKTRNLGTNAVRNFSGNNNELWYIGGEKAFLHTYLYESSLYPKACKWFTSLVSKKENVESLQASATKLKASQFKVIPMHQGNKVTRIVAWSFS</sequence>
<organism evidence="7 8">
    <name type="scientific">Polaribacter pacificus</name>
    <dbReference type="NCBI Taxonomy" id="1775173"/>
    <lineage>
        <taxon>Bacteria</taxon>
        <taxon>Pseudomonadati</taxon>
        <taxon>Bacteroidota</taxon>
        <taxon>Flavobacteriia</taxon>
        <taxon>Flavobacteriales</taxon>
        <taxon>Flavobacteriaceae</taxon>
    </lineage>
</organism>
<dbReference type="EMBL" id="BMJW01000003">
    <property type="protein sequence ID" value="GGH02298.1"/>
    <property type="molecule type" value="Genomic_DNA"/>
</dbReference>
<dbReference type="InterPro" id="IPR010286">
    <property type="entry name" value="METTL16/RlmF"/>
</dbReference>
<evidence type="ECO:0000256" key="1">
    <source>
        <dbReference type="ARBA" id="ARBA00022490"/>
    </source>
</evidence>
<dbReference type="Proteomes" id="UP000633278">
    <property type="component" value="Unassembled WGS sequence"/>
</dbReference>
<name>A0A917MGZ5_9FLAO</name>
<dbReference type="PANTHER" id="PTHR13393:SF0">
    <property type="entry name" value="RNA N6-ADENOSINE-METHYLTRANSFERASE METTL16"/>
    <property type="match status" value="1"/>
</dbReference>
<dbReference type="SUPFAM" id="SSF53335">
    <property type="entry name" value="S-adenosyl-L-methionine-dependent methyltransferases"/>
    <property type="match status" value="1"/>
</dbReference>
<dbReference type="PIRSF" id="PIRSF029038">
    <property type="entry name" value="Mtase_YbiN_prd"/>
    <property type="match status" value="1"/>
</dbReference>
<dbReference type="GO" id="GO:0052907">
    <property type="term" value="F:23S rRNA (adenine(1618)-N(6))-methyltransferase activity"/>
    <property type="evidence" value="ECO:0007669"/>
    <property type="project" value="UniProtKB-EC"/>
</dbReference>
<comment type="catalytic activity">
    <reaction evidence="6">
        <text>adenosine(1618) in 23S rRNA + S-adenosyl-L-methionine = N(6)-methyladenosine(1618) in 23S rRNA + S-adenosyl-L-homocysteine + H(+)</text>
        <dbReference type="Rhea" id="RHEA:16497"/>
        <dbReference type="Rhea" id="RHEA-COMP:10229"/>
        <dbReference type="Rhea" id="RHEA-COMP:10231"/>
        <dbReference type="ChEBI" id="CHEBI:15378"/>
        <dbReference type="ChEBI" id="CHEBI:57856"/>
        <dbReference type="ChEBI" id="CHEBI:59789"/>
        <dbReference type="ChEBI" id="CHEBI:74411"/>
        <dbReference type="ChEBI" id="CHEBI:74449"/>
        <dbReference type="EC" id="2.1.1.181"/>
    </reaction>
</comment>
<protein>
    <recommendedName>
        <fullName evidence="6">Ribosomal RNA large subunit methyltransferase F</fullName>
        <ecNumber evidence="6">2.1.1.181</ecNumber>
    </recommendedName>
    <alternativeName>
        <fullName evidence="6">23S rRNA mA1618 methyltransferase</fullName>
    </alternativeName>
    <alternativeName>
        <fullName evidence="6">rRNA adenine N-6-methyltransferase</fullName>
    </alternativeName>
</protein>
<keyword evidence="2 6" id="KW-0698">rRNA processing</keyword>
<evidence type="ECO:0000313" key="7">
    <source>
        <dbReference type="EMBL" id="GGH02298.1"/>
    </source>
</evidence>
<dbReference type="InterPro" id="IPR016909">
    <property type="entry name" value="rRNA_lsu_MeTfrase_F"/>
</dbReference>
<gene>
    <name evidence="6 7" type="primary">rlmF</name>
    <name evidence="7" type="ORF">GCM10011416_21330</name>
</gene>
<keyword evidence="1 6" id="KW-0963">Cytoplasm</keyword>
<comment type="similarity">
    <text evidence="6">Belongs to the methyltransferase superfamily. METTL16/RlmF family.</text>
</comment>
<comment type="subcellular location">
    <subcellularLocation>
        <location evidence="6">Cytoplasm</location>
    </subcellularLocation>
</comment>
<evidence type="ECO:0000256" key="4">
    <source>
        <dbReference type="ARBA" id="ARBA00022679"/>
    </source>
</evidence>
<dbReference type="HAMAP" id="MF_01848">
    <property type="entry name" value="23SrRNA_methyltr_F"/>
    <property type="match status" value="1"/>
</dbReference>
<reference evidence="7" key="1">
    <citation type="journal article" date="2014" name="Int. J. Syst. Evol. Microbiol.">
        <title>Complete genome sequence of Corynebacterium casei LMG S-19264T (=DSM 44701T), isolated from a smear-ripened cheese.</title>
        <authorList>
            <consortium name="US DOE Joint Genome Institute (JGI-PGF)"/>
            <person name="Walter F."/>
            <person name="Albersmeier A."/>
            <person name="Kalinowski J."/>
            <person name="Ruckert C."/>
        </authorList>
    </citation>
    <scope>NUCLEOTIDE SEQUENCE</scope>
    <source>
        <strain evidence="7">CGMCC 1.15763</strain>
    </source>
</reference>
<dbReference type="AlphaFoldDB" id="A0A917MGZ5"/>
<dbReference type="PANTHER" id="PTHR13393">
    <property type="entry name" value="SAM-DEPENDENT METHYLTRANSFERASE"/>
    <property type="match status" value="1"/>
</dbReference>
<keyword evidence="4 6" id="KW-0808">Transferase</keyword>
<evidence type="ECO:0000256" key="2">
    <source>
        <dbReference type="ARBA" id="ARBA00022552"/>
    </source>
</evidence>
<dbReference type="Pfam" id="PF05971">
    <property type="entry name" value="Methyltransf_10"/>
    <property type="match status" value="1"/>
</dbReference>
<accession>A0A917MGZ5</accession>